<reference evidence="9 10" key="1">
    <citation type="submission" date="2020-08" db="EMBL/GenBank/DDBJ databases">
        <title>Genomic Encyclopedia of Type Strains, Phase IV (KMG-IV): sequencing the most valuable type-strain genomes for metagenomic binning, comparative biology and taxonomic classification.</title>
        <authorList>
            <person name="Goeker M."/>
        </authorList>
    </citation>
    <scope>NUCLEOTIDE SEQUENCE [LARGE SCALE GENOMIC DNA]</scope>
    <source>
        <strain evidence="9 10">DSM 102983</strain>
    </source>
</reference>
<dbReference type="Gene3D" id="2.60.40.1120">
    <property type="entry name" value="Carboxypeptidase-like, regulatory domain"/>
    <property type="match status" value="1"/>
</dbReference>
<evidence type="ECO:0000256" key="2">
    <source>
        <dbReference type="ARBA" id="ARBA00022448"/>
    </source>
</evidence>
<dbReference type="Proteomes" id="UP000533637">
    <property type="component" value="Unassembled WGS sequence"/>
</dbReference>
<dbReference type="InterPro" id="IPR036942">
    <property type="entry name" value="Beta-barrel_TonB_sf"/>
</dbReference>
<evidence type="ECO:0000313" key="10">
    <source>
        <dbReference type="Proteomes" id="UP000533637"/>
    </source>
</evidence>
<dbReference type="InterPro" id="IPR039426">
    <property type="entry name" value="TonB-dep_rcpt-like"/>
</dbReference>
<dbReference type="InterPro" id="IPR012910">
    <property type="entry name" value="Plug_dom"/>
</dbReference>
<dbReference type="InterPro" id="IPR011662">
    <property type="entry name" value="Secretin/TonB_short_N"/>
</dbReference>
<comment type="subcellular location">
    <subcellularLocation>
        <location evidence="1 7">Cell outer membrane</location>
        <topology evidence="1 7">Multi-pass membrane protein</topology>
    </subcellularLocation>
</comment>
<keyword evidence="6 7" id="KW-0998">Cell outer membrane</keyword>
<evidence type="ECO:0000256" key="7">
    <source>
        <dbReference type="PROSITE-ProRule" id="PRU01360"/>
    </source>
</evidence>
<dbReference type="InterPro" id="IPR008969">
    <property type="entry name" value="CarboxyPept-like_regulatory"/>
</dbReference>
<dbReference type="SMART" id="SM00965">
    <property type="entry name" value="STN"/>
    <property type="match status" value="1"/>
</dbReference>
<evidence type="ECO:0000256" key="4">
    <source>
        <dbReference type="ARBA" id="ARBA00022692"/>
    </source>
</evidence>
<keyword evidence="2 7" id="KW-0813">Transport</keyword>
<evidence type="ECO:0000256" key="1">
    <source>
        <dbReference type="ARBA" id="ARBA00004571"/>
    </source>
</evidence>
<dbReference type="InterPro" id="IPR037066">
    <property type="entry name" value="Plug_dom_sf"/>
</dbReference>
<dbReference type="InterPro" id="IPR023997">
    <property type="entry name" value="TonB-dep_OMP_SusC/RagA_CS"/>
</dbReference>
<protein>
    <submittedName>
        <fullName evidence="9">TonB-linked SusC/RagA family outer membrane protein</fullName>
    </submittedName>
</protein>
<dbReference type="PROSITE" id="PS52016">
    <property type="entry name" value="TONB_DEPENDENT_REC_3"/>
    <property type="match status" value="1"/>
</dbReference>
<proteinExistence type="inferred from homology"/>
<comment type="similarity">
    <text evidence="7">Belongs to the TonB-dependent receptor family.</text>
</comment>
<dbReference type="EMBL" id="JACHOC010000008">
    <property type="protein sequence ID" value="MBB4623983.1"/>
    <property type="molecule type" value="Genomic_DNA"/>
</dbReference>
<accession>A0ABR6KT48</accession>
<organism evidence="9 10">
    <name type="scientific">Parabacteroides faecis</name>
    <dbReference type="NCBI Taxonomy" id="1217282"/>
    <lineage>
        <taxon>Bacteria</taxon>
        <taxon>Pseudomonadati</taxon>
        <taxon>Bacteroidota</taxon>
        <taxon>Bacteroidia</taxon>
        <taxon>Bacteroidales</taxon>
        <taxon>Tannerellaceae</taxon>
        <taxon>Parabacteroides</taxon>
    </lineage>
</organism>
<comment type="caution">
    <text evidence="9">The sequence shown here is derived from an EMBL/GenBank/DDBJ whole genome shotgun (WGS) entry which is preliminary data.</text>
</comment>
<sequence length="1127" mass="125624">MKNLSKQKGFKSNFDLLPKIPMRMRIASLFLAGFLFQANAEALYSQSALVSLKMENATVEEVLNKIEEKSDFYFLYNSKLVNVDRKVSVSVNGNSIETILHYLFDGTDVDYKVSNRQIILSRKEDTTNTITGQQGKIITGTVIDATGYPVIGANVVIKGTTNGTVTDADGKFSLQVSEGDILEVSFIGYLSFETKVSSANQYSVTLKEDSQKLDEIVVVSYGTQKKRELTGAVSTMKADDFADVPVAQLSQKVQGQIPGVQVVQQSGIPGQGMAFRIRGAASINNSSQPLIVVDGMPISTGLNNLNPDDIESFTVLKDAAASSLYGSRAANGVVLITTKKAKQGRTEVTLNTYFGVQTLKGLSDFDNFDMMDAREFAQYKKEWYEDKAKYEGYTDGVPEMYQHPEQYGKGTNWYEEVTRSAATIQNYTLNVSGSKDKFNTNISLGYFKQEGLVVNSNFERFTFRANNDYQVNDKIRLGLNISPMVQNYTNANTDGQRQILSASLSADPCVSPYDENGDLTIAINSPGMFGQPNWKRYANERLNNYRIYTILANAFADVDIYAGIKYKFQISADLGSRRFREWTPSTSQGSWVQAPPNKAYSQHNSEQYYTWTAENLLTYAKEIADHKFDLMAGYSAQKFVSEYGNLNGTDFGDDDIPWISAAATKGGSAGIDEWALASIIGRVNYSFKDRYFLQANIRRDGCSRFGVNNRWATFPSVSAGWVFSDESFMSHVNNVMNYAKVKASYGVTGNYNIGNYDHWSTVGVGNYILGNTLVPGKGLTAIGNSGLTWEETDQWDIGLELGFLNDRIFMTYDFYNKFTDGMLYQIDMPWSTGFDNIKANIGKFRAWGHELSIESRNLIGNFKWKTNLNLTIPRNEVKALGPNNVPIGGYDVAEDWNRLEVGQPIGIIMGYVFDGVYMTQEEFNSQPKHVTSVVGSARMKDTNNDGVIDIYDRVKIADPNPSVLFGITNEFSWKDFDLSIFLQGQIGGDVVAGIYENCWNLDGVFNVSKDVKDRWRSEENPGNGKIPRTYGPSTELFRSYHTGMVYDASYISLRNVTLGYNIPIKKNAYISKIRPYISGQNLAIIKAYPGTNPEASSSSSLSWRGLGIDRTNYPIPRTFTIGCNITF</sequence>
<evidence type="ECO:0000259" key="8">
    <source>
        <dbReference type="SMART" id="SM00965"/>
    </source>
</evidence>
<gene>
    <name evidence="9" type="ORF">GGQ57_003907</name>
</gene>
<dbReference type="Pfam" id="PF13715">
    <property type="entry name" value="CarbopepD_reg_2"/>
    <property type="match status" value="1"/>
</dbReference>
<dbReference type="Gene3D" id="2.170.130.10">
    <property type="entry name" value="TonB-dependent receptor, plug domain"/>
    <property type="match status" value="1"/>
</dbReference>
<keyword evidence="4 7" id="KW-0812">Transmembrane</keyword>
<dbReference type="InterPro" id="IPR023996">
    <property type="entry name" value="TonB-dep_OMP_SusC/RagA"/>
</dbReference>
<keyword evidence="3 7" id="KW-1134">Transmembrane beta strand</keyword>
<dbReference type="NCBIfam" id="TIGR04056">
    <property type="entry name" value="OMP_RagA_SusC"/>
    <property type="match status" value="1"/>
</dbReference>
<dbReference type="NCBIfam" id="TIGR04057">
    <property type="entry name" value="SusC_RagA_signa"/>
    <property type="match status" value="1"/>
</dbReference>
<dbReference type="Pfam" id="PF07660">
    <property type="entry name" value="STN"/>
    <property type="match status" value="1"/>
</dbReference>
<evidence type="ECO:0000256" key="5">
    <source>
        <dbReference type="ARBA" id="ARBA00023136"/>
    </source>
</evidence>
<dbReference type="Pfam" id="PF07715">
    <property type="entry name" value="Plug"/>
    <property type="match status" value="1"/>
</dbReference>
<keyword evidence="10" id="KW-1185">Reference proteome</keyword>
<dbReference type="RefSeq" id="WP_229801104.1">
    <property type="nucleotide sequence ID" value="NZ_BMPB01000011.1"/>
</dbReference>
<dbReference type="Gene3D" id="2.40.170.20">
    <property type="entry name" value="TonB-dependent receptor, beta-barrel domain"/>
    <property type="match status" value="1"/>
</dbReference>
<dbReference type="SUPFAM" id="SSF56935">
    <property type="entry name" value="Porins"/>
    <property type="match status" value="1"/>
</dbReference>
<name>A0ABR6KT48_9BACT</name>
<dbReference type="SUPFAM" id="SSF49464">
    <property type="entry name" value="Carboxypeptidase regulatory domain-like"/>
    <property type="match status" value="1"/>
</dbReference>
<evidence type="ECO:0000256" key="3">
    <source>
        <dbReference type="ARBA" id="ARBA00022452"/>
    </source>
</evidence>
<feature type="domain" description="Secretin/TonB short N-terminal" evidence="8">
    <location>
        <begin position="72"/>
        <end position="123"/>
    </location>
</feature>
<evidence type="ECO:0000256" key="6">
    <source>
        <dbReference type="ARBA" id="ARBA00023237"/>
    </source>
</evidence>
<keyword evidence="5 7" id="KW-0472">Membrane</keyword>
<evidence type="ECO:0000313" key="9">
    <source>
        <dbReference type="EMBL" id="MBB4623983.1"/>
    </source>
</evidence>